<feature type="domain" description="DUF3097" evidence="2">
    <location>
        <begin position="23"/>
        <end position="86"/>
    </location>
</feature>
<evidence type="ECO:0000259" key="2">
    <source>
        <dbReference type="Pfam" id="PF22845"/>
    </source>
</evidence>
<dbReference type="EMBL" id="JACHBS010000001">
    <property type="protein sequence ID" value="MBB5617269.1"/>
    <property type="molecule type" value="Genomic_DNA"/>
</dbReference>
<gene>
    <name evidence="3" type="ORF">BJ959_000765</name>
</gene>
<dbReference type="Proteomes" id="UP000552883">
    <property type="component" value="Unassembled WGS sequence"/>
</dbReference>
<proteinExistence type="predicted"/>
<accession>A0A840XMX6</accession>
<dbReference type="Pfam" id="PF22845">
    <property type="entry name" value="DUF3097_N"/>
    <property type="match status" value="1"/>
</dbReference>
<comment type="caution">
    <text evidence="3">The sequence shown here is derived from an EMBL/GenBank/DDBJ whole genome shotgun (WGS) entry which is preliminary data.</text>
</comment>
<dbReference type="RefSeq" id="WP_153982495.1">
    <property type="nucleotide sequence ID" value="NZ_BAAANZ010000009.1"/>
</dbReference>
<dbReference type="OrthoDB" id="3398606at2"/>
<evidence type="ECO:0008006" key="5">
    <source>
        <dbReference type="Google" id="ProtNLM"/>
    </source>
</evidence>
<dbReference type="InterPro" id="IPR021447">
    <property type="entry name" value="DUF3097_C"/>
</dbReference>
<evidence type="ECO:0000259" key="1">
    <source>
        <dbReference type="Pfam" id="PF11296"/>
    </source>
</evidence>
<sequence>MRDYGDDVLRGDWRSVGRRVVPEVPAEPGVVVELPHDGGPSAGWVGAVVLVDAGNVHLEDRYGRVRAFPLGAGFLVDGEPVRLVAPTPARAASGAAPAARARTASGSFAVEGARARVARASRIWVEGRHDAELVEQVWGDDLRVEGVVVEQLDGADHLAELLADFAPTEGRRVGVLLDHWVPGSKESRLAEQALARVDARHVLVIGHPFIDIWQAVRPEALGIGAWPEVPRGQDWKTGTCRALGWPHATAADLAAAWRRVRGAVRGYADLDPALLGRVEELIDFVTGE</sequence>
<dbReference type="AlphaFoldDB" id="A0A840XMX6"/>
<evidence type="ECO:0000313" key="3">
    <source>
        <dbReference type="EMBL" id="MBB5617269.1"/>
    </source>
</evidence>
<name>A0A840XMX6_9MICO</name>
<feature type="domain" description="DUF3097" evidence="1">
    <location>
        <begin position="121"/>
        <end position="286"/>
    </location>
</feature>
<evidence type="ECO:0000313" key="4">
    <source>
        <dbReference type="Proteomes" id="UP000552883"/>
    </source>
</evidence>
<dbReference type="Pfam" id="PF11296">
    <property type="entry name" value="DUF3097_C"/>
    <property type="match status" value="1"/>
</dbReference>
<organism evidence="3 4">
    <name type="scientific">Microcella frigidaquae</name>
    <dbReference type="NCBI Taxonomy" id="424758"/>
    <lineage>
        <taxon>Bacteria</taxon>
        <taxon>Bacillati</taxon>
        <taxon>Actinomycetota</taxon>
        <taxon>Actinomycetes</taxon>
        <taxon>Micrococcales</taxon>
        <taxon>Microbacteriaceae</taxon>
        <taxon>Microcella</taxon>
    </lineage>
</organism>
<keyword evidence="4" id="KW-1185">Reference proteome</keyword>
<protein>
    <recommendedName>
        <fullName evidence="5">DUF3097 domain-containing protein</fullName>
    </recommendedName>
</protein>
<dbReference type="InterPro" id="IPR053883">
    <property type="entry name" value="DUF3097_N"/>
</dbReference>
<reference evidence="3 4" key="1">
    <citation type="submission" date="2020-08" db="EMBL/GenBank/DDBJ databases">
        <title>Sequencing the genomes of 1000 actinobacteria strains.</title>
        <authorList>
            <person name="Klenk H.-P."/>
        </authorList>
    </citation>
    <scope>NUCLEOTIDE SEQUENCE [LARGE SCALE GENOMIC DNA]</scope>
    <source>
        <strain evidence="3 4">DSM 23889</strain>
    </source>
</reference>